<proteinExistence type="predicted"/>
<gene>
    <name evidence="1" type="ORF">J2S35_001612</name>
</gene>
<protein>
    <recommendedName>
        <fullName evidence="3">DUF3046 domain-containing protein</fullName>
    </recommendedName>
</protein>
<dbReference type="RefSeq" id="WP_309852063.1">
    <property type="nucleotide sequence ID" value="NZ_BAAAIU010000043.1"/>
</dbReference>
<comment type="caution">
    <text evidence="1">The sequence shown here is derived from an EMBL/GenBank/DDBJ whole genome shotgun (WGS) entry which is preliminary data.</text>
</comment>
<evidence type="ECO:0000313" key="1">
    <source>
        <dbReference type="EMBL" id="MDR6892672.1"/>
    </source>
</evidence>
<dbReference type="Pfam" id="PF11248">
    <property type="entry name" value="DUF3046"/>
    <property type="match status" value="1"/>
</dbReference>
<organism evidence="1 2">
    <name type="scientific">Falsarthrobacter nasiphocae</name>
    <dbReference type="NCBI Taxonomy" id="189863"/>
    <lineage>
        <taxon>Bacteria</taxon>
        <taxon>Bacillati</taxon>
        <taxon>Actinomycetota</taxon>
        <taxon>Actinomycetes</taxon>
        <taxon>Micrococcales</taxon>
        <taxon>Micrococcaceae</taxon>
        <taxon>Falsarthrobacter</taxon>
    </lineage>
</organism>
<name>A0AAE4C6Z0_9MICC</name>
<dbReference type="EMBL" id="JAVDUI010000001">
    <property type="protein sequence ID" value="MDR6892672.1"/>
    <property type="molecule type" value="Genomic_DNA"/>
</dbReference>
<evidence type="ECO:0000313" key="2">
    <source>
        <dbReference type="Proteomes" id="UP001247307"/>
    </source>
</evidence>
<sequence>MRRSDFQRLVADEFGVAYGAHVRASVHLAGVGGLTADDALAAGRDPRDVWMALCEQQDVPVERRLGKDRPPRR</sequence>
<keyword evidence="2" id="KW-1185">Reference proteome</keyword>
<dbReference type="InterPro" id="IPR021408">
    <property type="entry name" value="DUF3046"/>
</dbReference>
<accession>A0AAE4C6Z0</accession>
<dbReference type="AlphaFoldDB" id="A0AAE4C6Z0"/>
<reference evidence="1" key="1">
    <citation type="submission" date="2023-07" db="EMBL/GenBank/DDBJ databases">
        <title>Sequencing the genomes of 1000 actinobacteria strains.</title>
        <authorList>
            <person name="Klenk H.-P."/>
        </authorList>
    </citation>
    <scope>NUCLEOTIDE SEQUENCE</scope>
    <source>
        <strain evidence="1">DSM 13988</strain>
    </source>
</reference>
<dbReference type="Proteomes" id="UP001247307">
    <property type="component" value="Unassembled WGS sequence"/>
</dbReference>
<evidence type="ECO:0008006" key="3">
    <source>
        <dbReference type="Google" id="ProtNLM"/>
    </source>
</evidence>